<feature type="region of interest" description="Disordered" evidence="1">
    <location>
        <begin position="150"/>
        <end position="185"/>
    </location>
</feature>
<dbReference type="AlphaFoldDB" id="A0A8T0V6B9"/>
<name>A0A8T0V6B9_PANVG</name>
<dbReference type="Proteomes" id="UP000823388">
    <property type="component" value="Chromosome 3K"/>
</dbReference>
<comment type="caution">
    <text evidence="2">The sequence shown here is derived from an EMBL/GenBank/DDBJ whole genome shotgun (WGS) entry which is preliminary data.</text>
</comment>
<evidence type="ECO:0000313" key="2">
    <source>
        <dbReference type="EMBL" id="KAG2630780.1"/>
    </source>
</evidence>
<protein>
    <submittedName>
        <fullName evidence="2">Uncharacterized protein</fullName>
    </submittedName>
</protein>
<sequence length="185" mass="20353">MSCRQGRHGRGIEKAREPASGCCGGDREAETTFAIGGDPARHGGRPAGQVRRIIVRRRPPRLAGLNKGEPQSEPAWLPRGGQGALVHLPLAARRDTCRHLNQAPYSADWWPLPTPSTRSGSARFHGPYRGHSASRPSLDRKAQLLKHTGTAHLSFPHNPPTHRSLRALSLSPPPRRRLARARSRR</sequence>
<dbReference type="EMBL" id="CM029041">
    <property type="protein sequence ID" value="KAG2630780.1"/>
    <property type="molecule type" value="Genomic_DNA"/>
</dbReference>
<accession>A0A8T0V6B9</accession>
<evidence type="ECO:0000313" key="3">
    <source>
        <dbReference type="Proteomes" id="UP000823388"/>
    </source>
</evidence>
<feature type="region of interest" description="Disordered" evidence="1">
    <location>
        <begin position="55"/>
        <end position="80"/>
    </location>
</feature>
<organism evidence="2 3">
    <name type="scientific">Panicum virgatum</name>
    <name type="common">Blackwell switchgrass</name>
    <dbReference type="NCBI Taxonomy" id="38727"/>
    <lineage>
        <taxon>Eukaryota</taxon>
        <taxon>Viridiplantae</taxon>
        <taxon>Streptophyta</taxon>
        <taxon>Embryophyta</taxon>
        <taxon>Tracheophyta</taxon>
        <taxon>Spermatophyta</taxon>
        <taxon>Magnoliopsida</taxon>
        <taxon>Liliopsida</taxon>
        <taxon>Poales</taxon>
        <taxon>Poaceae</taxon>
        <taxon>PACMAD clade</taxon>
        <taxon>Panicoideae</taxon>
        <taxon>Panicodae</taxon>
        <taxon>Paniceae</taxon>
        <taxon>Panicinae</taxon>
        <taxon>Panicum</taxon>
        <taxon>Panicum sect. Hiantes</taxon>
    </lineage>
</organism>
<gene>
    <name evidence="2" type="ORF">PVAP13_3KG547150</name>
</gene>
<feature type="region of interest" description="Disordered" evidence="1">
    <location>
        <begin position="1"/>
        <end position="24"/>
    </location>
</feature>
<proteinExistence type="predicted"/>
<keyword evidence="3" id="KW-1185">Reference proteome</keyword>
<evidence type="ECO:0000256" key="1">
    <source>
        <dbReference type="SAM" id="MobiDB-lite"/>
    </source>
</evidence>
<feature type="compositionally biased region" description="Basic residues" evidence="1">
    <location>
        <begin position="174"/>
        <end position="185"/>
    </location>
</feature>
<reference evidence="2" key="1">
    <citation type="submission" date="2020-05" db="EMBL/GenBank/DDBJ databases">
        <title>WGS assembly of Panicum virgatum.</title>
        <authorList>
            <person name="Lovell J.T."/>
            <person name="Jenkins J."/>
            <person name="Shu S."/>
            <person name="Juenger T.E."/>
            <person name="Schmutz J."/>
        </authorList>
    </citation>
    <scope>NUCLEOTIDE SEQUENCE</scope>
    <source>
        <strain evidence="2">AP13</strain>
    </source>
</reference>